<dbReference type="AlphaFoldDB" id="A0A1Y1VGN3"/>
<gene>
    <name evidence="3" type="ORF">BCR36DRAFT_280965</name>
</gene>
<accession>A0A1Y1VGN3</accession>
<dbReference type="PROSITE" id="PS01186">
    <property type="entry name" value="EGF_2"/>
    <property type="match status" value="1"/>
</dbReference>
<proteinExistence type="predicted"/>
<evidence type="ECO:0000259" key="2">
    <source>
        <dbReference type="PROSITE" id="PS01186"/>
    </source>
</evidence>
<comment type="caution">
    <text evidence="3">The sequence shown here is derived from an EMBL/GenBank/DDBJ whole genome shotgun (WGS) entry which is preliminary data.</text>
</comment>
<reference evidence="3 4" key="1">
    <citation type="submission" date="2016-08" db="EMBL/GenBank/DDBJ databases">
        <title>Genomes of anaerobic fungi encode conserved fungal cellulosomes for biomass hydrolysis.</title>
        <authorList>
            <consortium name="DOE Joint Genome Institute"/>
            <person name="Haitjema C.H."/>
            <person name="Gilmore S.P."/>
            <person name="Henske J.K."/>
            <person name="Solomon K.V."/>
            <person name="De Groot R."/>
            <person name="Kuo A."/>
            <person name="Mondo S.J."/>
            <person name="Salamov A.A."/>
            <person name="Labutti K."/>
            <person name="Zhao Z."/>
            <person name="Chiniquy J."/>
            <person name="Barry K."/>
            <person name="Brewer H.M."/>
            <person name="Purvine S.O."/>
            <person name="Wright A.T."/>
            <person name="Boxma B."/>
            <person name="Van Alen T."/>
            <person name="Hackstein J.H."/>
            <person name="Baker S.E."/>
            <person name="Grigoriev I.V."/>
            <person name="O'Malley M.A."/>
        </authorList>
    </citation>
    <scope>NUCLEOTIDE SEQUENCE [LARGE SCALE GENOMIC DNA]</scope>
    <source>
        <strain evidence="4">finn</strain>
    </source>
</reference>
<dbReference type="EMBL" id="MCFH01000008">
    <property type="protein sequence ID" value="ORX55895.1"/>
    <property type="molecule type" value="Genomic_DNA"/>
</dbReference>
<sequence length="111" mass="13271">KCEIKDFRIYVSKATLLNVKFELENYDIKFNYNYLNISIHECKEEQIKIFKNKIFYCEIPRCEDDCPVNDNKAICMKGEDINSNDIKNNHCECLQGWIGSKCQNRNYEDLR</sequence>
<feature type="domain" description="EGF-like" evidence="1 2">
    <location>
        <begin position="91"/>
        <end position="102"/>
    </location>
</feature>
<dbReference type="SUPFAM" id="SSF57196">
    <property type="entry name" value="EGF/Laminin"/>
    <property type="match status" value="1"/>
</dbReference>
<keyword evidence="4" id="KW-1185">Reference proteome</keyword>
<evidence type="ECO:0000313" key="4">
    <source>
        <dbReference type="Proteomes" id="UP000193719"/>
    </source>
</evidence>
<evidence type="ECO:0000259" key="1">
    <source>
        <dbReference type="PROSITE" id="PS00022"/>
    </source>
</evidence>
<evidence type="ECO:0000313" key="3">
    <source>
        <dbReference type="EMBL" id="ORX55895.1"/>
    </source>
</evidence>
<reference evidence="3 4" key="2">
    <citation type="submission" date="2016-08" db="EMBL/GenBank/DDBJ databases">
        <title>Pervasive Adenine N6-methylation of Active Genes in Fungi.</title>
        <authorList>
            <consortium name="DOE Joint Genome Institute"/>
            <person name="Mondo S.J."/>
            <person name="Dannebaum R.O."/>
            <person name="Kuo R.C."/>
            <person name="Labutti K."/>
            <person name="Haridas S."/>
            <person name="Kuo A."/>
            <person name="Salamov A."/>
            <person name="Ahrendt S.R."/>
            <person name="Lipzen A."/>
            <person name="Sullivan W."/>
            <person name="Andreopoulos W.B."/>
            <person name="Clum A."/>
            <person name="Lindquist E."/>
            <person name="Daum C."/>
            <person name="Ramamoorthy G.K."/>
            <person name="Gryganskyi A."/>
            <person name="Culley D."/>
            <person name="Magnuson J.K."/>
            <person name="James T.Y."/>
            <person name="O'Malley M.A."/>
            <person name="Stajich J.E."/>
            <person name="Spatafora J.W."/>
            <person name="Visel A."/>
            <person name="Grigoriev I.V."/>
        </authorList>
    </citation>
    <scope>NUCLEOTIDE SEQUENCE [LARGE SCALE GENOMIC DNA]</scope>
    <source>
        <strain evidence="4">finn</strain>
    </source>
</reference>
<name>A0A1Y1VGN3_9FUNG</name>
<dbReference type="PROSITE" id="PS00022">
    <property type="entry name" value="EGF_1"/>
    <property type="match status" value="1"/>
</dbReference>
<organism evidence="3 4">
    <name type="scientific">Piromyces finnis</name>
    <dbReference type="NCBI Taxonomy" id="1754191"/>
    <lineage>
        <taxon>Eukaryota</taxon>
        <taxon>Fungi</taxon>
        <taxon>Fungi incertae sedis</taxon>
        <taxon>Chytridiomycota</taxon>
        <taxon>Chytridiomycota incertae sedis</taxon>
        <taxon>Neocallimastigomycetes</taxon>
        <taxon>Neocallimastigales</taxon>
        <taxon>Neocallimastigaceae</taxon>
        <taxon>Piromyces</taxon>
    </lineage>
</organism>
<dbReference type="Proteomes" id="UP000193719">
    <property type="component" value="Unassembled WGS sequence"/>
</dbReference>
<feature type="non-terminal residue" evidence="3">
    <location>
        <position position="1"/>
    </location>
</feature>
<dbReference type="OrthoDB" id="10045365at2759"/>
<dbReference type="InterPro" id="IPR000742">
    <property type="entry name" value="EGF"/>
</dbReference>
<protein>
    <recommendedName>
        <fullName evidence="1 2">EGF-like domain-containing protein</fullName>
    </recommendedName>
</protein>